<dbReference type="SUPFAM" id="SSF51905">
    <property type="entry name" value="FAD/NAD(P)-binding domain"/>
    <property type="match status" value="1"/>
</dbReference>
<sequence>MPFDASRGAPQRIAIIGGGISGLSSAWLLSRHHQVTLYEAAPRLGGHARTVMAGRRGDVAVDTGFIVFNYANYPHLTAMFRDLDVPVQRSDMSFGVSLDHGRVEYALRSLDAVFAQRSNLLRPGFHRMIRDILHFNAEAEAATRGRPELTIDQLIRELGLGLRFRDQYLYPICGAIWSTPARQIGAFPAEALLRFMSNHALMSRGGQHQWWTVSGGSISYVTLLTDRLAAAGVSLRPATPVRAITRSDTGVVVQTDGTAESFDHVVMACHADQALALLSDPSAAEAAALGAVKFQDNRAVLHADPQVMPTRRKCWSSWIYRDDDPTSGKTVGVTYWMNRLQSLPEADPLFVSLNPGAAIDPALIYDETVFRHPVFDHAALNAQTALRGMQGQRQTWFAGAWLRNGFHEDGFASAMRIAHQLSPATV</sequence>
<dbReference type="PANTHER" id="PTHR42923">
    <property type="entry name" value="PROTOPORPHYRINOGEN OXIDASE"/>
    <property type="match status" value="1"/>
</dbReference>
<dbReference type="Proteomes" id="UP001198571">
    <property type="component" value="Unassembled WGS sequence"/>
</dbReference>
<evidence type="ECO:0000259" key="1">
    <source>
        <dbReference type="Pfam" id="PF01593"/>
    </source>
</evidence>
<dbReference type="EMBL" id="JACDXX010000018">
    <property type="protein sequence ID" value="MCB5411628.1"/>
    <property type="molecule type" value="Genomic_DNA"/>
</dbReference>
<keyword evidence="3" id="KW-1185">Reference proteome</keyword>
<name>A0ABS8CR36_9RHOB</name>
<dbReference type="RefSeq" id="WP_226937092.1">
    <property type="nucleotide sequence ID" value="NZ_JACDXX010000018.1"/>
</dbReference>
<reference evidence="2 3" key="1">
    <citation type="submission" date="2020-07" db="EMBL/GenBank/DDBJ databases">
        <title>Pseudogemmobacter sp. nov., isolated from poultry manure in Taiwan.</title>
        <authorList>
            <person name="Lin S.-Y."/>
            <person name="Tang Y.-S."/>
            <person name="Young C.-C."/>
        </authorList>
    </citation>
    <scope>NUCLEOTIDE SEQUENCE [LARGE SCALE GENOMIC DNA]</scope>
    <source>
        <strain evidence="2 3">CC-YST710</strain>
    </source>
</reference>
<accession>A0ABS8CR36</accession>
<proteinExistence type="predicted"/>
<dbReference type="Gene3D" id="3.50.50.60">
    <property type="entry name" value="FAD/NAD(P)-binding domain"/>
    <property type="match status" value="1"/>
</dbReference>
<evidence type="ECO:0000313" key="2">
    <source>
        <dbReference type="EMBL" id="MCB5411628.1"/>
    </source>
</evidence>
<feature type="domain" description="Amine oxidase" evidence="1">
    <location>
        <begin position="20"/>
        <end position="289"/>
    </location>
</feature>
<gene>
    <name evidence="2" type="ORF">H0485_16675</name>
</gene>
<dbReference type="InterPro" id="IPR050464">
    <property type="entry name" value="Zeta_carotene_desat/Oxidored"/>
</dbReference>
<organism evidence="2 3">
    <name type="scientific">Pseudogemmobacter faecipullorum</name>
    <dbReference type="NCBI Taxonomy" id="2755041"/>
    <lineage>
        <taxon>Bacteria</taxon>
        <taxon>Pseudomonadati</taxon>
        <taxon>Pseudomonadota</taxon>
        <taxon>Alphaproteobacteria</taxon>
        <taxon>Rhodobacterales</taxon>
        <taxon>Paracoccaceae</taxon>
        <taxon>Pseudogemmobacter</taxon>
    </lineage>
</organism>
<dbReference type="InterPro" id="IPR002937">
    <property type="entry name" value="Amino_oxidase"/>
</dbReference>
<evidence type="ECO:0000313" key="3">
    <source>
        <dbReference type="Proteomes" id="UP001198571"/>
    </source>
</evidence>
<dbReference type="Pfam" id="PF01593">
    <property type="entry name" value="Amino_oxidase"/>
    <property type="match status" value="1"/>
</dbReference>
<dbReference type="PANTHER" id="PTHR42923:SF17">
    <property type="entry name" value="AMINE OXIDASE DOMAIN-CONTAINING PROTEIN"/>
    <property type="match status" value="1"/>
</dbReference>
<protein>
    <submittedName>
        <fullName evidence="2">FAD-dependent oxidoreductase</fullName>
    </submittedName>
</protein>
<dbReference type="InterPro" id="IPR036188">
    <property type="entry name" value="FAD/NAD-bd_sf"/>
</dbReference>
<comment type="caution">
    <text evidence="2">The sequence shown here is derived from an EMBL/GenBank/DDBJ whole genome shotgun (WGS) entry which is preliminary data.</text>
</comment>